<dbReference type="Proteomes" id="UP000277204">
    <property type="component" value="Unassembled WGS sequence"/>
</dbReference>
<sequence>MKTSTSVGKHGIRWTNQNQLDDFDFTYDLAILSHTHEQMQVKTTDVTAASVSVGLKIHKGKSKILKYNTENTKPIALEGETGRCGILHVHGKHHR</sequence>
<proteinExistence type="predicted"/>
<name>A0A183MWH4_9TREM</name>
<evidence type="ECO:0000313" key="2">
    <source>
        <dbReference type="Proteomes" id="UP000277204"/>
    </source>
</evidence>
<gene>
    <name evidence="1" type="ORF">SMRZ_LOCUS20399</name>
</gene>
<keyword evidence="2" id="KW-1185">Reference proteome</keyword>
<protein>
    <submittedName>
        <fullName evidence="1">Uncharacterized protein</fullName>
    </submittedName>
</protein>
<evidence type="ECO:0000313" key="1">
    <source>
        <dbReference type="EMBL" id="VDP35490.1"/>
    </source>
</evidence>
<dbReference type="AlphaFoldDB" id="A0A183MWH4"/>
<accession>A0A183MWH4</accession>
<dbReference type="EMBL" id="UZAI01018292">
    <property type="protein sequence ID" value="VDP35490.1"/>
    <property type="molecule type" value="Genomic_DNA"/>
</dbReference>
<reference evidence="1 2" key="1">
    <citation type="submission" date="2018-11" db="EMBL/GenBank/DDBJ databases">
        <authorList>
            <consortium name="Pathogen Informatics"/>
        </authorList>
    </citation>
    <scope>NUCLEOTIDE SEQUENCE [LARGE SCALE GENOMIC DNA]</scope>
    <source>
        <strain evidence="1 2">Zambia</strain>
    </source>
</reference>
<organism evidence="1 2">
    <name type="scientific">Schistosoma margrebowiei</name>
    <dbReference type="NCBI Taxonomy" id="48269"/>
    <lineage>
        <taxon>Eukaryota</taxon>
        <taxon>Metazoa</taxon>
        <taxon>Spiralia</taxon>
        <taxon>Lophotrochozoa</taxon>
        <taxon>Platyhelminthes</taxon>
        <taxon>Trematoda</taxon>
        <taxon>Digenea</taxon>
        <taxon>Strigeidida</taxon>
        <taxon>Schistosomatoidea</taxon>
        <taxon>Schistosomatidae</taxon>
        <taxon>Schistosoma</taxon>
    </lineage>
</organism>